<dbReference type="GO" id="GO:0009307">
    <property type="term" value="P:DNA restriction-modification system"/>
    <property type="evidence" value="ECO:0007669"/>
    <property type="project" value="UniProtKB-KW"/>
</dbReference>
<comment type="caution">
    <text evidence="9">The sequence shown here is derived from an EMBL/GenBank/DDBJ whole genome shotgun (WGS) entry which is preliminary data.</text>
</comment>
<dbReference type="AlphaFoldDB" id="A0A1S1HG85"/>
<evidence type="ECO:0000256" key="6">
    <source>
        <dbReference type="ARBA" id="ARBA00047422"/>
    </source>
</evidence>
<name>A0A1S1HG85_9SPHN</name>
<evidence type="ECO:0000256" key="7">
    <source>
        <dbReference type="PROSITE-ProRule" id="PRU01016"/>
    </source>
</evidence>
<comment type="catalytic activity">
    <reaction evidence="6">
        <text>a 2'-deoxycytidine in DNA + S-adenosyl-L-methionine = a 5-methyl-2'-deoxycytidine in DNA + S-adenosyl-L-homocysteine + H(+)</text>
        <dbReference type="Rhea" id="RHEA:13681"/>
        <dbReference type="Rhea" id="RHEA-COMP:11369"/>
        <dbReference type="Rhea" id="RHEA-COMP:11370"/>
        <dbReference type="ChEBI" id="CHEBI:15378"/>
        <dbReference type="ChEBI" id="CHEBI:57856"/>
        <dbReference type="ChEBI" id="CHEBI:59789"/>
        <dbReference type="ChEBI" id="CHEBI:85452"/>
        <dbReference type="ChEBI" id="CHEBI:85454"/>
        <dbReference type="EC" id="2.1.1.37"/>
    </reaction>
</comment>
<dbReference type="InterPro" id="IPR050390">
    <property type="entry name" value="C5-Methyltransferase"/>
</dbReference>
<keyword evidence="3 7" id="KW-0808">Transferase</keyword>
<dbReference type="PROSITE" id="PS51679">
    <property type="entry name" value="SAM_MT_C5"/>
    <property type="match status" value="1"/>
</dbReference>
<dbReference type="InterPro" id="IPR001525">
    <property type="entry name" value="C5_MeTfrase"/>
</dbReference>
<evidence type="ECO:0000313" key="9">
    <source>
        <dbReference type="EMBL" id="OHT20223.1"/>
    </source>
</evidence>
<feature type="active site" evidence="7">
    <location>
        <position position="81"/>
    </location>
</feature>
<gene>
    <name evidence="9" type="primary">haeIIIM</name>
    <name evidence="9" type="ORF">BHE75_02218</name>
</gene>
<dbReference type="Pfam" id="PF00145">
    <property type="entry name" value="DNA_methylase"/>
    <property type="match status" value="2"/>
</dbReference>
<accession>A0A1S1HG85</accession>
<dbReference type="GO" id="GO:0032259">
    <property type="term" value="P:methylation"/>
    <property type="evidence" value="ECO:0007669"/>
    <property type="project" value="UniProtKB-KW"/>
</dbReference>
<dbReference type="GO" id="GO:0003677">
    <property type="term" value="F:DNA binding"/>
    <property type="evidence" value="ECO:0007669"/>
    <property type="project" value="TreeGrafter"/>
</dbReference>
<protein>
    <recommendedName>
        <fullName evidence="1">DNA (cytosine-5-)-methyltransferase</fullName>
        <ecNumber evidence="1">2.1.1.37</ecNumber>
    </recommendedName>
</protein>
<dbReference type="GO" id="GO:0003886">
    <property type="term" value="F:DNA (cytosine-5-)-methyltransferase activity"/>
    <property type="evidence" value="ECO:0007669"/>
    <property type="project" value="UniProtKB-EC"/>
</dbReference>
<evidence type="ECO:0000313" key="10">
    <source>
        <dbReference type="Proteomes" id="UP000179467"/>
    </source>
</evidence>
<evidence type="ECO:0000256" key="4">
    <source>
        <dbReference type="ARBA" id="ARBA00022691"/>
    </source>
</evidence>
<evidence type="ECO:0000256" key="3">
    <source>
        <dbReference type="ARBA" id="ARBA00022679"/>
    </source>
</evidence>
<dbReference type="PANTHER" id="PTHR10629">
    <property type="entry name" value="CYTOSINE-SPECIFIC METHYLTRANSFERASE"/>
    <property type="match status" value="1"/>
</dbReference>
<dbReference type="PRINTS" id="PR00105">
    <property type="entry name" value="C5METTRFRASE"/>
</dbReference>
<feature type="region of interest" description="Disordered" evidence="8">
    <location>
        <begin position="282"/>
        <end position="307"/>
    </location>
</feature>
<dbReference type="PROSITE" id="PS00095">
    <property type="entry name" value="C5_MTASE_2"/>
    <property type="match status" value="1"/>
</dbReference>
<dbReference type="InterPro" id="IPR031303">
    <property type="entry name" value="C5_meth_CS"/>
</dbReference>
<sequence>MKAIELFAGAGGLGLGVGRAGFKAVDVVEWDRWCCDTLRENRARGSSIIRHWPEPREGDVRGFSFSAFEDKVDLVTGGPPCQPFSLGGRHRAHQDHRDMWSEAVRAVRETRPSAFIFENVKGLTRATFQTYFSYIYLQLSYPEITLRDGENWIDHRARLEQHHTSGGRSGLSYRVLPPKVLNAADYGVPQKRERVFFVGFRSDLGIEWSFPFETHSRDALLWDQYRAGDYWDRHSVSKKAKPVDRRGSQAASRIRERPEELPWRTTRDALLGLPDPELNPRGCAKFPDHRFQPGARSYPGHTGSPLDEPAKTLKAGVHGVPGGENMLRRPDGSVRYFTIRESARLQTFPDDFVFHGSWTETMRQLGNAVPVDLAEVVARSVREHLDIGLARTARA</sequence>
<organism evidence="9 10">
    <name type="scientific">Edaphosphingomonas haloaromaticamans</name>
    <dbReference type="NCBI Taxonomy" id="653954"/>
    <lineage>
        <taxon>Bacteria</taxon>
        <taxon>Pseudomonadati</taxon>
        <taxon>Pseudomonadota</taxon>
        <taxon>Alphaproteobacteria</taxon>
        <taxon>Sphingomonadales</taxon>
        <taxon>Rhizorhabdaceae</taxon>
        <taxon>Edaphosphingomonas</taxon>
    </lineage>
</organism>
<dbReference type="InterPro" id="IPR029063">
    <property type="entry name" value="SAM-dependent_MTases_sf"/>
</dbReference>
<dbReference type="InterPro" id="IPR018117">
    <property type="entry name" value="C5_DNA_meth_AS"/>
</dbReference>
<evidence type="ECO:0000256" key="8">
    <source>
        <dbReference type="SAM" id="MobiDB-lite"/>
    </source>
</evidence>
<evidence type="ECO:0000256" key="2">
    <source>
        <dbReference type="ARBA" id="ARBA00022603"/>
    </source>
</evidence>
<keyword evidence="10" id="KW-1185">Reference proteome</keyword>
<evidence type="ECO:0000256" key="1">
    <source>
        <dbReference type="ARBA" id="ARBA00011975"/>
    </source>
</evidence>
<comment type="similarity">
    <text evidence="7">Belongs to the class I-like SAM-binding methyltransferase superfamily. C5-methyltransferase family.</text>
</comment>
<reference evidence="9 10" key="1">
    <citation type="submission" date="2016-09" db="EMBL/GenBank/DDBJ databases">
        <title>Metabolic pathway, cell adaptation mechanisms and a novel monoxygenase revealed through proteogenomic-transcription analysis of a Sphingomonas haloaromaticamans strain degrading the fungicide ortho-phenylphenol.</title>
        <authorList>
            <person name="Perruchon C."/>
            <person name="Papadopoulou E.S."/>
            <person name="Rousidou C."/>
            <person name="Vasileiadis S."/>
            <person name="Tanou G."/>
            <person name="Amoutzias G."/>
            <person name="Molassiotis A."/>
            <person name="Karpouzas D.G."/>
        </authorList>
    </citation>
    <scope>NUCLEOTIDE SEQUENCE [LARGE SCALE GENOMIC DNA]</scope>
    <source>
        <strain evidence="9 10">P3</strain>
    </source>
</reference>
<keyword evidence="5" id="KW-0680">Restriction system</keyword>
<dbReference type="PANTHER" id="PTHR10629:SF52">
    <property type="entry name" value="DNA (CYTOSINE-5)-METHYLTRANSFERASE 1"/>
    <property type="match status" value="1"/>
</dbReference>
<keyword evidence="2 7" id="KW-0489">Methyltransferase</keyword>
<dbReference type="Gene3D" id="3.90.120.10">
    <property type="entry name" value="DNA Methylase, subunit A, domain 2"/>
    <property type="match status" value="1"/>
</dbReference>
<dbReference type="Gene3D" id="3.40.50.150">
    <property type="entry name" value="Vaccinia Virus protein VP39"/>
    <property type="match status" value="1"/>
</dbReference>
<dbReference type="EMBL" id="MIPT01000001">
    <property type="protein sequence ID" value="OHT20223.1"/>
    <property type="molecule type" value="Genomic_DNA"/>
</dbReference>
<dbReference type="RefSeq" id="WP_070933871.1">
    <property type="nucleotide sequence ID" value="NZ_MIPT01000001.1"/>
</dbReference>
<dbReference type="Proteomes" id="UP000179467">
    <property type="component" value="Unassembled WGS sequence"/>
</dbReference>
<dbReference type="OrthoDB" id="9813719at2"/>
<dbReference type="SUPFAM" id="SSF53335">
    <property type="entry name" value="S-adenosyl-L-methionine-dependent methyltransferases"/>
    <property type="match status" value="1"/>
</dbReference>
<dbReference type="EC" id="2.1.1.37" evidence="1"/>
<evidence type="ECO:0000256" key="5">
    <source>
        <dbReference type="ARBA" id="ARBA00022747"/>
    </source>
</evidence>
<keyword evidence="4 7" id="KW-0949">S-adenosyl-L-methionine</keyword>
<dbReference type="PROSITE" id="PS00094">
    <property type="entry name" value="C5_MTASE_1"/>
    <property type="match status" value="1"/>
</dbReference>
<dbReference type="GO" id="GO:0044027">
    <property type="term" value="P:negative regulation of gene expression via chromosomal CpG island methylation"/>
    <property type="evidence" value="ECO:0007669"/>
    <property type="project" value="TreeGrafter"/>
</dbReference>
<proteinExistence type="inferred from homology"/>